<proteinExistence type="inferred from homology"/>
<dbReference type="GO" id="GO:0015833">
    <property type="term" value="P:peptide transport"/>
    <property type="evidence" value="ECO:0007669"/>
    <property type="project" value="TreeGrafter"/>
</dbReference>
<keyword evidence="2" id="KW-0813">Transport</keyword>
<dbReference type="CDD" id="cd00995">
    <property type="entry name" value="PBP2_NikA_DppA_OppA_like"/>
    <property type="match status" value="1"/>
</dbReference>
<keyword evidence="3" id="KW-0732">Signal</keyword>
<dbReference type="InterPro" id="IPR039424">
    <property type="entry name" value="SBP_5"/>
</dbReference>
<feature type="transmembrane region" description="Helical" evidence="5">
    <location>
        <begin position="839"/>
        <end position="859"/>
    </location>
</feature>
<reference evidence="7 8" key="1">
    <citation type="submission" date="2016-04" db="EMBL/GenBank/DDBJ databases">
        <authorList>
            <person name="Evans L.H."/>
            <person name="Alamgir A."/>
            <person name="Owens N."/>
            <person name="Weber N.D."/>
            <person name="Virtaneva K."/>
            <person name="Barbian K."/>
            <person name="Babar A."/>
            <person name="Rosenke K."/>
        </authorList>
    </citation>
    <scope>NUCLEOTIDE SEQUENCE [LARGE SCALE GENOMIC DNA]</scope>
    <source>
        <strain evidence="8">S5(T) (JCM 30642 \VKM B-2941)</strain>
    </source>
</reference>
<name>A0A1N5SSE1_9ARCH</name>
<accession>A0A1N5SSE1</accession>
<dbReference type="GO" id="GO:1904680">
    <property type="term" value="F:peptide transmembrane transporter activity"/>
    <property type="evidence" value="ECO:0007669"/>
    <property type="project" value="TreeGrafter"/>
</dbReference>
<feature type="domain" description="Solute-binding protein family 5" evidence="6">
    <location>
        <begin position="122"/>
        <end position="553"/>
    </location>
</feature>
<evidence type="ECO:0000256" key="3">
    <source>
        <dbReference type="ARBA" id="ARBA00022729"/>
    </source>
</evidence>
<keyword evidence="5" id="KW-1133">Transmembrane helix</keyword>
<gene>
    <name evidence="7" type="ORF">CSP5_0337</name>
</gene>
<dbReference type="EMBL" id="LT671858">
    <property type="protein sequence ID" value="SIM38960.1"/>
    <property type="molecule type" value="Genomic_DNA"/>
</dbReference>
<evidence type="ECO:0000256" key="1">
    <source>
        <dbReference type="ARBA" id="ARBA00005695"/>
    </source>
</evidence>
<evidence type="ECO:0000313" key="8">
    <source>
        <dbReference type="Proteomes" id="UP000195607"/>
    </source>
</evidence>
<organism evidence="7 8">
    <name type="scientific">Cuniculiplasma divulgatum</name>
    <dbReference type="NCBI Taxonomy" id="1673428"/>
    <lineage>
        <taxon>Archaea</taxon>
        <taxon>Methanobacteriati</taxon>
        <taxon>Thermoplasmatota</taxon>
        <taxon>Thermoplasmata</taxon>
        <taxon>Thermoplasmatales</taxon>
        <taxon>Cuniculiplasmataceae</taxon>
        <taxon>Cuniculiplasma</taxon>
    </lineage>
</organism>
<protein>
    <submittedName>
        <fullName evidence="7">PepT family ABC transporter substrate-binding component</fullName>
    </submittedName>
</protein>
<comment type="similarity">
    <text evidence="1">Belongs to the bacterial solute-binding protein 5 family.</text>
</comment>
<evidence type="ECO:0000313" key="7">
    <source>
        <dbReference type="EMBL" id="SIM38960.1"/>
    </source>
</evidence>
<evidence type="ECO:0000259" key="6">
    <source>
        <dbReference type="Pfam" id="PF00496"/>
    </source>
</evidence>
<dbReference type="Proteomes" id="UP000195607">
    <property type="component" value="Chromosome I"/>
</dbReference>
<dbReference type="SUPFAM" id="SSF53850">
    <property type="entry name" value="Periplasmic binding protein-like II"/>
    <property type="match status" value="1"/>
</dbReference>
<dbReference type="Gene3D" id="3.10.105.10">
    <property type="entry name" value="Dipeptide-binding Protein, Domain 3"/>
    <property type="match status" value="1"/>
</dbReference>
<keyword evidence="5" id="KW-0472">Membrane</keyword>
<keyword evidence="5" id="KW-0812">Transmembrane</keyword>
<dbReference type="PANTHER" id="PTHR30290:SF9">
    <property type="entry name" value="OLIGOPEPTIDE-BINDING PROTEIN APPA"/>
    <property type="match status" value="1"/>
</dbReference>
<evidence type="ECO:0000256" key="4">
    <source>
        <dbReference type="SAM" id="MobiDB-lite"/>
    </source>
</evidence>
<dbReference type="AlphaFoldDB" id="A0A1N5SSE1"/>
<dbReference type="Gene3D" id="3.40.190.10">
    <property type="entry name" value="Periplasmic binding protein-like II"/>
    <property type="match status" value="1"/>
</dbReference>
<evidence type="ECO:0000256" key="5">
    <source>
        <dbReference type="SAM" id="Phobius"/>
    </source>
</evidence>
<dbReference type="Pfam" id="PF00496">
    <property type="entry name" value="SBP_bac_5"/>
    <property type="match status" value="1"/>
</dbReference>
<evidence type="ECO:0000256" key="2">
    <source>
        <dbReference type="ARBA" id="ARBA00022448"/>
    </source>
</evidence>
<dbReference type="InterPro" id="IPR000914">
    <property type="entry name" value="SBP_5_dom"/>
</dbReference>
<sequence>MINIRTIMNKKKFVIAMVFSLLMLGSAFAISALASGGSQPVLTGNQSGPVLNSEPSTATSNTPWSMPTTTMQEPSYTNGTFKMGIDCNVNSLNPFQETTYCDAYVVEELYDGLFNTLPNGQVVPWLASNYSVAHVTANNQTYDLLTNKTENYSYVYTIHLRPYVQWTDWTPANASQTYTFSNVLHYYFNGNMTTHVFKSYKNTTMKKYYLQSGDVVQSFRMQQSCGDWPNVVSVVPNGNLSVKVYVSKPTLLLFTADFENNVLPYHIWIKHDFTSVDGLYNYTPGISSGNGWYDWNMGWNTATGRSPGSVGTGPFMVQNSYGMPEGAIIPSHVETMYVNPHYFVQYANKSSGLRQYTPKIYEINEPFFSSESSMIAAYQKGQIDTTSLAPTPNFLPQIQSTPGSYIYHKTSSQYGYLRLNTRVAPMNVTAFRQALNYATPTAYIASAISDGYAVLSSDPVNPGNTLYYNSSAPQYTLNMAKAKSLIKSIPGMVNVSGTLEYYGKPVSLTIQTTVGSVAPDNIEGIDATEKYWNELGITVNLKEEAFTTLISNIDGTISSNSNLYQIGDLGISTPIGDPALDCRDSLNPKYGIPTDSYVGPFSSMVFNGKTLNGTQVQDLFNNITAKMVNSNSLSSNVHEAKQLQSLMIQQATMVNLGYFVDLIPEQTNTFTNYSHTNPDAVYIYWYWQFFSLEKTKATAVKYPYHLTVSAALSSSTTQYDNETSTITFTVTNGTAPVSGATVLVGISATYGGIFNITSTTLTTNSNGVAQFKYEVKDLNTLLETTNSTGAVVHVSSEDVNITGIAELKGSTSVGPGNATVELTLMPNKPVSTANYTTDYIVAGVVVAVVVVAGAAFVVMRKPKIKS</sequence>
<feature type="region of interest" description="Disordered" evidence="4">
    <location>
        <begin position="44"/>
        <end position="69"/>
    </location>
</feature>
<dbReference type="PANTHER" id="PTHR30290">
    <property type="entry name" value="PERIPLASMIC BINDING COMPONENT OF ABC TRANSPORTER"/>
    <property type="match status" value="1"/>
</dbReference>